<feature type="transmembrane region" description="Helical" evidence="1">
    <location>
        <begin position="133"/>
        <end position="150"/>
    </location>
</feature>
<reference evidence="2" key="1">
    <citation type="submission" date="2023-01" db="EMBL/GenBank/DDBJ databases">
        <title>Genome assembly of the deep-sea coral Lophelia pertusa.</title>
        <authorList>
            <person name="Herrera S."/>
            <person name="Cordes E."/>
        </authorList>
    </citation>
    <scope>NUCLEOTIDE SEQUENCE</scope>
    <source>
        <strain evidence="2">USNM1676648</strain>
        <tissue evidence="2">Polyp</tissue>
    </source>
</reference>
<evidence type="ECO:0000313" key="3">
    <source>
        <dbReference type="Proteomes" id="UP001163046"/>
    </source>
</evidence>
<dbReference type="OrthoDB" id="10455447at2759"/>
<organism evidence="2 3">
    <name type="scientific">Desmophyllum pertusum</name>
    <dbReference type="NCBI Taxonomy" id="174260"/>
    <lineage>
        <taxon>Eukaryota</taxon>
        <taxon>Metazoa</taxon>
        <taxon>Cnidaria</taxon>
        <taxon>Anthozoa</taxon>
        <taxon>Hexacorallia</taxon>
        <taxon>Scleractinia</taxon>
        <taxon>Caryophylliina</taxon>
        <taxon>Caryophylliidae</taxon>
        <taxon>Desmophyllum</taxon>
    </lineage>
</organism>
<dbReference type="EMBL" id="MU825972">
    <property type="protein sequence ID" value="KAJ7381888.1"/>
    <property type="molecule type" value="Genomic_DNA"/>
</dbReference>
<name>A0A9W9ZHK6_9CNID</name>
<sequence length="151" mass="16146">MCNACLEDDVAECNQEQTTQNCLSPTTDSCFTGAGRYKYNNGSTTVYIGIARGCVDCSTTEKACEEFTKYFNALPQNWTLSDCNIVCCKGDKCNNQTISVKPTTISPSVSASVTTTTKSAEKVPTTTSHASRHVSITVVLAIAAIIGALFF</sequence>
<keyword evidence="3" id="KW-1185">Reference proteome</keyword>
<dbReference type="Proteomes" id="UP001163046">
    <property type="component" value="Unassembled WGS sequence"/>
</dbReference>
<accession>A0A9W9ZHK6</accession>
<comment type="caution">
    <text evidence="2">The sequence shown here is derived from an EMBL/GenBank/DDBJ whole genome shotgun (WGS) entry which is preliminary data.</text>
</comment>
<keyword evidence="1" id="KW-0812">Transmembrane</keyword>
<gene>
    <name evidence="2" type="ORF">OS493_038482</name>
</gene>
<evidence type="ECO:0000313" key="2">
    <source>
        <dbReference type="EMBL" id="KAJ7381888.1"/>
    </source>
</evidence>
<protein>
    <submittedName>
        <fullName evidence="2">Uncharacterized protein</fullName>
    </submittedName>
</protein>
<evidence type="ECO:0000256" key="1">
    <source>
        <dbReference type="SAM" id="Phobius"/>
    </source>
</evidence>
<keyword evidence="1" id="KW-1133">Transmembrane helix</keyword>
<proteinExistence type="predicted"/>
<dbReference type="AlphaFoldDB" id="A0A9W9ZHK6"/>
<keyword evidence="1" id="KW-0472">Membrane</keyword>